<dbReference type="EMBL" id="JAOTOJ010000001">
    <property type="protein sequence ID" value="KAK9412361.1"/>
    <property type="molecule type" value="Genomic_DNA"/>
</dbReference>
<evidence type="ECO:0000313" key="1">
    <source>
        <dbReference type="EMBL" id="KAK9412361.1"/>
    </source>
</evidence>
<accession>A0AAW1CE49</accession>
<sequence>MLLLLAWQIHSGAKEYGWRSFLQRLVLEKQLAQRISLLKSYYWNLENLLIHLTWTSVSCFTWIVSCIVQALETSYKQAAQMARDQTEEDKKETAGPLMMTPHSALLARQELLI</sequence>
<proteinExistence type="predicted"/>
<gene>
    <name evidence="1" type="ORF">NXF25_003536</name>
</gene>
<organism evidence="1 2">
    <name type="scientific">Crotalus adamanteus</name>
    <name type="common">Eastern diamondback rattlesnake</name>
    <dbReference type="NCBI Taxonomy" id="8729"/>
    <lineage>
        <taxon>Eukaryota</taxon>
        <taxon>Metazoa</taxon>
        <taxon>Chordata</taxon>
        <taxon>Craniata</taxon>
        <taxon>Vertebrata</taxon>
        <taxon>Euteleostomi</taxon>
        <taxon>Lepidosauria</taxon>
        <taxon>Squamata</taxon>
        <taxon>Bifurcata</taxon>
        <taxon>Unidentata</taxon>
        <taxon>Episquamata</taxon>
        <taxon>Toxicofera</taxon>
        <taxon>Serpentes</taxon>
        <taxon>Colubroidea</taxon>
        <taxon>Viperidae</taxon>
        <taxon>Crotalinae</taxon>
        <taxon>Crotalus</taxon>
    </lineage>
</organism>
<comment type="caution">
    <text evidence="1">The sequence shown here is derived from an EMBL/GenBank/DDBJ whole genome shotgun (WGS) entry which is preliminary data.</text>
</comment>
<dbReference type="AlphaFoldDB" id="A0AAW1CE49"/>
<name>A0AAW1CE49_CROAD</name>
<protein>
    <submittedName>
        <fullName evidence="1">Uncharacterized protein</fullName>
    </submittedName>
</protein>
<dbReference type="Proteomes" id="UP001474421">
    <property type="component" value="Unassembled WGS sequence"/>
</dbReference>
<keyword evidence="2" id="KW-1185">Reference proteome</keyword>
<dbReference type="InterPro" id="IPR029166">
    <property type="entry name" value="WBS28"/>
</dbReference>
<evidence type="ECO:0000313" key="2">
    <source>
        <dbReference type="Proteomes" id="UP001474421"/>
    </source>
</evidence>
<reference evidence="1 2" key="1">
    <citation type="journal article" date="2024" name="Proc. Natl. Acad. Sci. U.S.A.">
        <title>The genetic regulatory architecture and epigenomic basis for age-related changes in rattlesnake venom.</title>
        <authorList>
            <person name="Hogan M.P."/>
            <person name="Holding M.L."/>
            <person name="Nystrom G.S."/>
            <person name="Colston T.J."/>
            <person name="Bartlett D.A."/>
            <person name="Mason A.J."/>
            <person name="Ellsworth S.A."/>
            <person name="Rautsaw R.M."/>
            <person name="Lawrence K.C."/>
            <person name="Strickland J.L."/>
            <person name="He B."/>
            <person name="Fraser P."/>
            <person name="Margres M.J."/>
            <person name="Gilbert D.M."/>
            <person name="Gibbs H.L."/>
            <person name="Parkinson C.L."/>
            <person name="Rokyta D.R."/>
        </authorList>
    </citation>
    <scope>NUCLEOTIDE SEQUENCE [LARGE SCALE GENOMIC DNA]</scope>
    <source>
        <strain evidence="1">DRR0105</strain>
    </source>
</reference>
<dbReference type="Pfam" id="PF15164">
    <property type="entry name" value="WBS28"/>
    <property type="match status" value="1"/>
</dbReference>